<keyword evidence="6 9" id="KW-0520">NAD</keyword>
<dbReference type="SUPFAM" id="SSF51735">
    <property type="entry name" value="NAD(P)-binding Rossmann-fold domains"/>
    <property type="match status" value="1"/>
</dbReference>
<evidence type="ECO:0000313" key="13">
    <source>
        <dbReference type="Proteomes" id="UP000318582"/>
    </source>
</evidence>
<dbReference type="FunFam" id="1.10.1040.10:FF:000006">
    <property type="entry name" value="3-hydroxyisobutyrate dehydrogenase"/>
    <property type="match status" value="1"/>
</dbReference>
<dbReference type="GO" id="GO:0008442">
    <property type="term" value="F:3-hydroxyisobutyrate dehydrogenase activity"/>
    <property type="evidence" value="ECO:0007669"/>
    <property type="project" value="UniProtKB-EC"/>
</dbReference>
<dbReference type="UniPathway" id="UPA00362"/>
<dbReference type="InterPro" id="IPR008927">
    <property type="entry name" value="6-PGluconate_DH-like_C_sf"/>
</dbReference>
<organism evidence="12 13">
    <name type="scientific">Powellomyces hirtus</name>
    <dbReference type="NCBI Taxonomy" id="109895"/>
    <lineage>
        <taxon>Eukaryota</taxon>
        <taxon>Fungi</taxon>
        <taxon>Fungi incertae sedis</taxon>
        <taxon>Chytridiomycota</taxon>
        <taxon>Chytridiomycota incertae sedis</taxon>
        <taxon>Chytridiomycetes</taxon>
        <taxon>Spizellomycetales</taxon>
        <taxon>Powellomycetaceae</taxon>
        <taxon>Powellomyces</taxon>
    </lineage>
</organism>
<evidence type="ECO:0000259" key="10">
    <source>
        <dbReference type="Pfam" id="PF03446"/>
    </source>
</evidence>
<dbReference type="PROSITE" id="PS00895">
    <property type="entry name" value="3_HYDROXYISOBUT_DH"/>
    <property type="match status" value="1"/>
</dbReference>
<proteinExistence type="inferred from homology"/>
<name>A0A507E7H0_9FUNG</name>
<evidence type="ECO:0000259" key="11">
    <source>
        <dbReference type="Pfam" id="PF14833"/>
    </source>
</evidence>
<dbReference type="InterPro" id="IPR036291">
    <property type="entry name" value="NAD(P)-bd_dom_sf"/>
</dbReference>
<dbReference type="EMBL" id="QEAQ01000027">
    <property type="protein sequence ID" value="TPX59245.1"/>
    <property type="molecule type" value="Genomic_DNA"/>
</dbReference>
<sequence length="343" mass="35778">MALAKILAAGRGPVVCRMASASGARRFYSAGKKQTLGFIGLGQMGFAMASNLFASTVSTHKFVIHDQNAGSLERFVGTAGKNGVSTSSLSIAATPRDVAEQADVVFTMLPAGPHVRGVYEEVVKGLRKDVLCVDCSTIDVATAREVAAWVGEKGARMVDAPVSGGTGAATAGTLTFMVGAASERDVEAARPFLEKMGKNIYHCGLNGTGQAAKICNNMMLGICMVGASETFNLGRRLGLAPSLLNQILNTSSGRSWSTDTYNPVPHLNPNVPASKDYNGGFGVTLMAKDMGLAVTAATATHTPVPLGAAAEQIYKVVAATHGLEGKDFSVVYRWMGGEKEVKK</sequence>
<accession>A0A507E7H0</accession>
<dbReference type="AlphaFoldDB" id="A0A507E7H0"/>
<feature type="domain" description="6-phosphogluconate dehydrogenase NADP-binding" evidence="10">
    <location>
        <begin position="36"/>
        <end position="204"/>
    </location>
</feature>
<comment type="caution">
    <text evidence="12">The sequence shown here is derived from an EMBL/GenBank/DDBJ whole genome shotgun (WGS) entry which is preliminary data.</text>
</comment>
<dbReference type="SUPFAM" id="SSF48179">
    <property type="entry name" value="6-phosphogluconate dehydrogenase C-terminal domain-like"/>
    <property type="match status" value="1"/>
</dbReference>
<dbReference type="GO" id="GO:0050661">
    <property type="term" value="F:NADP binding"/>
    <property type="evidence" value="ECO:0007669"/>
    <property type="project" value="InterPro"/>
</dbReference>
<dbReference type="Gene3D" id="1.10.1040.10">
    <property type="entry name" value="N-(1-d-carboxylethyl)-l-norvaline Dehydrogenase, domain 2"/>
    <property type="match status" value="1"/>
</dbReference>
<evidence type="ECO:0000313" key="12">
    <source>
        <dbReference type="EMBL" id="TPX59245.1"/>
    </source>
</evidence>
<keyword evidence="5 9" id="KW-0560">Oxidoreductase</keyword>
<evidence type="ECO:0000256" key="7">
    <source>
        <dbReference type="ARBA" id="ARBA00049197"/>
    </source>
</evidence>
<dbReference type="InterPro" id="IPR002204">
    <property type="entry name" value="3-OH-isobutyrate_DH-rel_CS"/>
</dbReference>
<dbReference type="InterPro" id="IPR029154">
    <property type="entry name" value="HIBADH-like_NADP-bd"/>
</dbReference>
<dbReference type="InterPro" id="IPR011548">
    <property type="entry name" value="HIBADH"/>
</dbReference>
<dbReference type="Pfam" id="PF03446">
    <property type="entry name" value="NAD_binding_2"/>
    <property type="match status" value="1"/>
</dbReference>
<comment type="similarity">
    <text evidence="2">Belongs to the HIBADH-related family. 3-hydroxyisobutyrate dehydrogenase subfamily.</text>
</comment>
<dbReference type="GO" id="GO:0006574">
    <property type="term" value="P:L-valine catabolic process"/>
    <property type="evidence" value="ECO:0007669"/>
    <property type="project" value="UniProtKB-UniPathway"/>
</dbReference>
<dbReference type="EC" id="1.1.1.31" evidence="3 9"/>
<protein>
    <recommendedName>
        <fullName evidence="3 9">3-hydroxyisobutyrate dehydrogenase</fullName>
        <shortName evidence="9">HIBADH</shortName>
        <ecNumber evidence="3 9">1.1.1.31</ecNumber>
    </recommendedName>
</protein>
<dbReference type="NCBIfam" id="TIGR01692">
    <property type="entry name" value="HIBADH"/>
    <property type="match status" value="1"/>
</dbReference>
<evidence type="ECO:0000256" key="2">
    <source>
        <dbReference type="ARBA" id="ARBA00006013"/>
    </source>
</evidence>
<evidence type="ECO:0000256" key="1">
    <source>
        <dbReference type="ARBA" id="ARBA00005109"/>
    </source>
</evidence>
<evidence type="ECO:0000256" key="8">
    <source>
        <dbReference type="PIRSR" id="PIRSR000103-1"/>
    </source>
</evidence>
<dbReference type="InterPro" id="IPR006115">
    <property type="entry name" value="6PGDH_NADP-bd"/>
</dbReference>
<evidence type="ECO:0000256" key="5">
    <source>
        <dbReference type="ARBA" id="ARBA00023002"/>
    </source>
</evidence>
<dbReference type="GO" id="GO:0051287">
    <property type="term" value="F:NAD binding"/>
    <property type="evidence" value="ECO:0007669"/>
    <property type="project" value="InterPro"/>
</dbReference>
<dbReference type="STRING" id="109895.A0A507E7H0"/>
<dbReference type="PANTHER" id="PTHR22981:SF7">
    <property type="entry name" value="3-HYDROXYISOBUTYRATE DEHYDROGENASE, MITOCHONDRIAL"/>
    <property type="match status" value="1"/>
</dbReference>
<dbReference type="Proteomes" id="UP000318582">
    <property type="component" value="Unassembled WGS sequence"/>
</dbReference>
<evidence type="ECO:0000256" key="6">
    <source>
        <dbReference type="ARBA" id="ARBA00023027"/>
    </source>
</evidence>
<dbReference type="PIRSF" id="PIRSF000103">
    <property type="entry name" value="HIBADH"/>
    <property type="match status" value="1"/>
</dbReference>
<dbReference type="Gene3D" id="3.40.50.720">
    <property type="entry name" value="NAD(P)-binding Rossmann-like Domain"/>
    <property type="match status" value="1"/>
</dbReference>
<dbReference type="Pfam" id="PF14833">
    <property type="entry name" value="NAD_binding_11"/>
    <property type="match status" value="1"/>
</dbReference>
<evidence type="ECO:0000256" key="3">
    <source>
        <dbReference type="ARBA" id="ARBA00012991"/>
    </source>
</evidence>
<feature type="domain" description="3-hydroxyisobutyrate dehydrogenase-like NAD-binding" evidence="11">
    <location>
        <begin position="207"/>
        <end position="334"/>
    </location>
</feature>
<dbReference type="InterPro" id="IPR015815">
    <property type="entry name" value="HIBADH-related"/>
</dbReference>
<feature type="active site" evidence="8">
    <location>
        <position position="213"/>
    </location>
</feature>
<comment type="catalytic activity">
    <reaction evidence="7 9">
        <text>3-hydroxy-2-methylpropanoate + NAD(+) = 2-methyl-3-oxopropanoate + NADH + H(+)</text>
        <dbReference type="Rhea" id="RHEA:17681"/>
        <dbReference type="ChEBI" id="CHEBI:11805"/>
        <dbReference type="ChEBI" id="CHEBI:15378"/>
        <dbReference type="ChEBI" id="CHEBI:57540"/>
        <dbReference type="ChEBI" id="CHEBI:57700"/>
        <dbReference type="ChEBI" id="CHEBI:57945"/>
        <dbReference type="EC" id="1.1.1.31"/>
    </reaction>
</comment>
<dbReference type="InterPro" id="IPR013328">
    <property type="entry name" value="6PGD_dom2"/>
</dbReference>
<keyword evidence="13" id="KW-1185">Reference proteome</keyword>
<gene>
    <name evidence="12" type="ORF">PhCBS80983_g02564</name>
</gene>
<dbReference type="PANTHER" id="PTHR22981">
    <property type="entry name" value="3-HYDROXYISOBUTYRATE DEHYDROGENASE-RELATED"/>
    <property type="match status" value="1"/>
</dbReference>
<keyword evidence="4 9" id="KW-0101">Branched-chain amino acid catabolism</keyword>
<comment type="pathway">
    <text evidence="1 9">Amino-acid degradation; L-valine degradation.</text>
</comment>
<reference evidence="12 13" key="1">
    <citation type="journal article" date="2019" name="Sci. Rep.">
        <title>Comparative genomics of chytrid fungi reveal insights into the obligate biotrophic and pathogenic lifestyle of Synchytrium endobioticum.</title>
        <authorList>
            <person name="van de Vossenberg B.T.L.H."/>
            <person name="Warris S."/>
            <person name="Nguyen H.D.T."/>
            <person name="van Gent-Pelzer M.P.E."/>
            <person name="Joly D.L."/>
            <person name="van de Geest H.C."/>
            <person name="Bonants P.J.M."/>
            <person name="Smith D.S."/>
            <person name="Levesque C.A."/>
            <person name="van der Lee T.A.J."/>
        </authorList>
    </citation>
    <scope>NUCLEOTIDE SEQUENCE [LARGE SCALE GENOMIC DNA]</scope>
    <source>
        <strain evidence="12 13">CBS 809.83</strain>
    </source>
</reference>
<evidence type="ECO:0000256" key="9">
    <source>
        <dbReference type="RuleBase" id="RU910714"/>
    </source>
</evidence>
<dbReference type="GO" id="GO:0005739">
    <property type="term" value="C:mitochondrion"/>
    <property type="evidence" value="ECO:0007669"/>
    <property type="project" value="TreeGrafter"/>
</dbReference>
<evidence type="ECO:0000256" key="4">
    <source>
        <dbReference type="ARBA" id="ARBA00022456"/>
    </source>
</evidence>